<name>A0AAD2Q6L6_9AGAR</name>
<feature type="compositionally biased region" description="Basic and acidic residues" evidence="1">
    <location>
        <begin position="55"/>
        <end position="77"/>
    </location>
</feature>
<evidence type="ECO:0000313" key="2">
    <source>
        <dbReference type="EMBL" id="CAK5281500.1"/>
    </source>
</evidence>
<reference evidence="2" key="1">
    <citation type="submission" date="2023-11" db="EMBL/GenBank/DDBJ databases">
        <authorList>
            <person name="De Vega J J."/>
            <person name="De Vega J J."/>
        </authorList>
    </citation>
    <scope>NUCLEOTIDE SEQUENCE</scope>
</reference>
<evidence type="ECO:0000256" key="1">
    <source>
        <dbReference type="SAM" id="MobiDB-lite"/>
    </source>
</evidence>
<evidence type="ECO:0000313" key="3">
    <source>
        <dbReference type="Proteomes" id="UP001295794"/>
    </source>
</evidence>
<dbReference type="AlphaFoldDB" id="A0AAD2Q6L6"/>
<organism evidence="2 3">
    <name type="scientific">Mycena citricolor</name>
    <dbReference type="NCBI Taxonomy" id="2018698"/>
    <lineage>
        <taxon>Eukaryota</taxon>
        <taxon>Fungi</taxon>
        <taxon>Dikarya</taxon>
        <taxon>Basidiomycota</taxon>
        <taxon>Agaricomycotina</taxon>
        <taxon>Agaricomycetes</taxon>
        <taxon>Agaricomycetidae</taxon>
        <taxon>Agaricales</taxon>
        <taxon>Marasmiineae</taxon>
        <taxon>Mycenaceae</taxon>
        <taxon>Mycena</taxon>
    </lineage>
</organism>
<proteinExistence type="predicted"/>
<accession>A0AAD2Q6L6</accession>
<dbReference type="EMBL" id="CAVNYO010000444">
    <property type="protein sequence ID" value="CAK5281500.1"/>
    <property type="molecule type" value="Genomic_DNA"/>
</dbReference>
<feature type="compositionally biased region" description="Polar residues" evidence="1">
    <location>
        <begin position="1"/>
        <end position="13"/>
    </location>
</feature>
<feature type="compositionally biased region" description="Basic and acidic residues" evidence="1">
    <location>
        <begin position="90"/>
        <end position="103"/>
    </location>
</feature>
<keyword evidence="3" id="KW-1185">Reference proteome</keyword>
<gene>
    <name evidence="2" type="ORF">MYCIT1_LOCUS32669</name>
</gene>
<feature type="non-terminal residue" evidence="2">
    <location>
        <position position="1"/>
    </location>
</feature>
<protein>
    <submittedName>
        <fullName evidence="2">Uncharacterized protein</fullName>
    </submittedName>
</protein>
<sequence>MTSSNIPSKTAQVTPYAWQEKERSSNRRFAAMSAGNRSSSYQTVRPDQQAYTNQDIRREFELSHSGSEGRKAARKSEGLSQISSDTGDDQDQHDQYNSGHDDMQASETEDSEDTLGSDSGSDEDQEEPDALDHGNEE</sequence>
<feature type="region of interest" description="Disordered" evidence="1">
    <location>
        <begin position="1"/>
        <end position="137"/>
    </location>
</feature>
<feature type="compositionally biased region" description="Acidic residues" evidence="1">
    <location>
        <begin position="107"/>
        <end position="129"/>
    </location>
</feature>
<comment type="caution">
    <text evidence="2">The sequence shown here is derived from an EMBL/GenBank/DDBJ whole genome shotgun (WGS) entry which is preliminary data.</text>
</comment>
<dbReference type="Proteomes" id="UP001295794">
    <property type="component" value="Unassembled WGS sequence"/>
</dbReference>
<feature type="compositionally biased region" description="Polar residues" evidence="1">
    <location>
        <begin position="35"/>
        <end position="54"/>
    </location>
</feature>